<dbReference type="EMBL" id="KV749242">
    <property type="protein sequence ID" value="OCL10422.1"/>
    <property type="molecule type" value="Genomic_DNA"/>
</dbReference>
<keyword evidence="3" id="KW-1185">Reference proteome</keyword>
<sequence>MTLIKLSVMWAAVMPIAIVISLGLSFLCFRYYFRGIRRDRQSDMAIDLELGTLPKTSTELVTTLQKSQSPSPGFIDITYPQVPKATFPKTMHFTPRSNLHRAFRKPSNKLSEQQG</sequence>
<evidence type="ECO:0000256" key="1">
    <source>
        <dbReference type="SAM" id="Phobius"/>
    </source>
</evidence>
<evidence type="ECO:0000313" key="3">
    <source>
        <dbReference type="Proteomes" id="UP000250140"/>
    </source>
</evidence>
<keyword evidence="1" id="KW-1133">Transmembrane helix</keyword>
<evidence type="ECO:0000313" key="2">
    <source>
        <dbReference type="EMBL" id="OCL10422.1"/>
    </source>
</evidence>
<reference evidence="2 3" key="1">
    <citation type="journal article" date="2016" name="Nat. Commun.">
        <title>Ectomycorrhizal ecology is imprinted in the genome of the dominant symbiotic fungus Cenococcum geophilum.</title>
        <authorList>
            <consortium name="DOE Joint Genome Institute"/>
            <person name="Peter M."/>
            <person name="Kohler A."/>
            <person name="Ohm R.A."/>
            <person name="Kuo A."/>
            <person name="Krutzmann J."/>
            <person name="Morin E."/>
            <person name="Arend M."/>
            <person name="Barry K.W."/>
            <person name="Binder M."/>
            <person name="Choi C."/>
            <person name="Clum A."/>
            <person name="Copeland A."/>
            <person name="Grisel N."/>
            <person name="Haridas S."/>
            <person name="Kipfer T."/>
            <person name="LaButti K."/>
            <person name="Lindquist E."/>
            <person name="Lipzen A."/>
            <person name="Maire R."/>
            <person name="Meier B."/>
            <person name="Mihaltcheva S."/>
            <person name="Molinier V."/>
            <person name="Murat C."/>
            <person name="Poggeler S."/>
            <person name="Quandt C.A."/>
            <person name="Sperisen C."/>
            <person name="Tritt A."/>
            <person name="Tisserant E."/>
            <person name="Crous P.W."/>
            <person name="Henrissat B."/>
            <person name="Nehls U."/>
            <person name="Egli S."/>
            <person name="Spatafora J.W."/>
            <person name="Grigoriev I.V."/>
            <person name="Martin F.M."/>
        </authorList>
    </citation>
    <scope>NUCLEOTIDE SEQUENCE [LARGE SCALE GENOMIC DNA]</scope>
    <source>
        <strain evidence="2 3">CBS 207.34</strain>
    </source>
</reference>
<organism evidence="2 3">
    <name type="scientific">Glonium stellatum</name>
    <dbReference type="NCBI Taxonomy" id="574774"/>
    <lineage>
        <taxon>Eukaryota</taxon>
        <taxon>Fungi</taxon>
        <taxon>Dikarya</taxon>
        <taxon>Ascomycota</taxon>
        <taxon>Pezizomycotina</taxon>
        <taxon>Dothideomycetes</taxon>
        <taxon>Pleosporomycetidae</taxon>
        <taxon>Gloniales</taxon>
        <taxon>Gloniaceae</taxon>
        <taxon>Glonium</taxon>
    </lineage>
</organism>
<dbReference type="AlphaFoldDB" id="A0A8E2F4J9"/>
<keyword evidence="1" id="KW-0472">Membrane</keyword>
<proteinExistence type="predicted"/>
<gene>
    <name evidence="2" type="ORF">AOQ84DRAFT_374932</name>
</gene>
<protein>
    <submittedName>
        <fullName evidence="2">Uncharacterized protein</fullName>
    </submittedName>
</protein>
<accession>A0A8E2F4J9</accession>
<feature type="transmembrane region" description="Helical" evidence="1">
    <location>
        <begin position="12"/>
        <end position="33"/>
    </location>
</feature>
<name>A0A8E2F4J9_9PEZI</name>
<dbReference type="Proteomes" id="UP000250140">
    <property type="component" value="Unassembled WGS sequence"/>
</dbReference>
<keyword evidence="1" id="KW-0812">Transmembrane</keyword>